<dbReference type="GO" id="GO:0016020">
    <property type="term" value="C:membrane"/>
    <property type="evidence" value="ECO:0007669"/>
    <property type="project" value="UniProtKB-SubCell"/>
</dbReference>
<comment type="pathway">
    <text evidence="2">Protein modification; protein ubiquitination.</text>
</comment>
<keyword evidence="10 13" id="KW-0472">Membrane</keyword>
<evidence type="ECO:0000256" key="8">
    <source>
        <dbReference type="ARBA" id="ARBA00022833"/>
    </source>
</evidence>
<evidence type="ECO:0000256" key="12">
    <source>
        <dbReference type="PROSITE-ProRule" id="PRU00175"/>
    </source>
</evidence>
<evidence type="ECO:0000256" key="13">
    <source>
        <dbReference type="SAM" id="Phobius"/>
    </source>
</evidence>
<dbReference type="PROSITE" id="PS50089">
    <property type="entry name" value="ZF_RING_2"/>
    <property type="match status" value="1"/>
</dbReference>
<dbReference type="OrthoDB" id="8062037at2759"/>
<evidence type="ECO:0000256" key="4">
    <source>
        <dbReference type="ARBA" id="ARBA00022692"/>
    </source>
</evidence>
<comment type="similarity">
    <text evidence="11">Belongs to the RING-type zinc finger family. ATL subfamily.</text>
</comment>
<evidence type="ECO:0000259" key="14">
    <source>
        <dbReference type="PROSITE" id="PS50089"/>
    </source>
</evidence>
<dbReference type="PANTHER" id="PTHR45768:SF61">
    <property type="entry name" value="RING-H2 FINGER PROTEIN ATL18"/>
    <property type="match status" value="1"/>
</dbReference>
<keyword evidence="3" id="KW-0808">Transferase</keyword>
<evidence type="ECO:0000256" key="1">
    <source>
        <dbReference type="ARBA" id="ARBA00004167"/>
    </source>
</evidence>
<name>A0A8J5H897_ZINOF</name>
<evidence type="ECO:0000256" key="6">
    <source>
        <dbReference type="ARBA" id="ARBA00022771"/>
    </source>
</evidence>
<sequence>MNTKALTFATQIMVMAILISVVLLFVGIGVLVLIHLCIVGRAFQRGFRTMARPDNDRRGLTPAELEKLPCYEFEADEKMSDTVDCAVCLDSFEVGDRCRLLPPCSHSFHAQCVDSWLLKCSVCPICRASARKATDEGWPGNFGGSGVNGGAEMRERQVVVVGVEFDQPVDHASSSR</sequence>
<keyword evidence="5" id="KW-0479">Metal-binding</keyword>
<protein>
    <recommendedName>
        <fullName evidence="14">RING-type domain-containing protein</fullName>
    </recommendedName>
</protein>
<evidence type="ECO:0000256" key="2">
    <source>
        <dbReference type="ARBA" id="ARBA00004906"/>
    </source>
</evidence>
<keyword evidence="16" id="KW-1185">Reference proteome</keyword>
<comment type="caution">
    <text evidence="15">The sequence shown here is derived from an EMBL/GenBank/DDBJ whole genome shotgun (WGS) entry which is preliminary data.</text>
</comment>
<evidence type="ECO:0000256" key="10">
    <source>
        <dbReference type="ARBA" id="ARBA00023136"/>
    </source>
</evidence>
<keyword evidence="6 12" id="KW-0863">Zinc-finger</keyword>
<feature type="transmembrane region" description="Helical" evidence="13">
    <location>
        <begin position="12"/>
        <end position="38"/>
    </location>
</feature>
<keyword evidence="8" id="KW-0862">Zinc</keyword>
<dbReference type="PANTHER" id="PTHR45768">
    <property type="entry name" value="E3 UBIQUITIN-PROTEIN LIGASE RNF13-LIKE"/>
    <property type="match status" value="1"/>
</dbReference>
<evidence type="ECO:0000256" key="11">
    <source>
        <dbReference type="ARBA" id="ARBA00024209"/>
    </source>
</evidence>
<dbReference type="Proteomes" id="UP000734854">
    <property type="component" value="Unassembled WGS sequence"/>
</dbReference>
<dbReference type="InterPro" id="IPR001841">
    <property type="entry name" value="Znf_RING"/>
</dbReference>
<keyword evidence="4 13" id="KW-0812">Transmembrane</keyword>
<keyword evidence="7" id="KW-0833">Ubl conjugation pathway</keyword>
<evidence type="ECO:0000256" key="5">
    <source>
        <dbReference type="ARBA" id="ARBA00022723"/>
    </source>
</evidence>
<accession>A0A8J5H897</accession>
<evidence type="ECO:0000256" key="9">
    <source>
        <dbReference type="ARBA" id="ARBA00022989"/>
    </source>
</evidence>
<gene>
    <name evidence="15" type="ORF">ZIOFF_024383</name>
</gene>
<keyword evidence="9 13" id="KW-1133">Transmembrane helix</keyword>
<reference evidence="15 16" key="1">
    <citation type="submission" date="2020-08" db="EMBL/GenBank/DDBJ databases">
        <title>Plant Genome Project.</title>
        <authorList>
            <person name="Zhang R.-G."/>
        </authorList>
    </citation>
    <scope>NUCLEOTIDE SEQUENCE [LARGE SCALE GENOMIC DNA]</scope>
    <source>
        <tissue evidence="15">Rhizome</tissue>
    </source>
</reference>
<dbReference type="EMBL" id="JACMSC010000007">
    <property type="protein sequence ID" value="KAG6514044.1"/>
    <property type="molecule type" value="Genomic_DNA"/>
</dbReference>
<dbReference type="Pfam" id="PF13639">
    <property type="entry name" value="zf-RING_2"/>
    <property type="match status" value="1"/>
</dbReference>
<dbReference type="AlphaFoldDB" id="A0A8J5H897"/>
<comment type="subcellular location">
    <subcellularLocation>
        <location evidence="1">Membrane</location>
        <topology evidence="1">Single-pass membrane protein</topology>
    </subcellularLocation>
</comment>
<evidence type="ECO:0000256" key="7">
    <source>
        <dbReference type="ARBA" id="ARBA00022786"/>
    </source>
</evidence>
<feature type="domain" description="RING-type" evidence="14">
    <location>
        <begin position="85"/>
        <end position="127"/>
    </location>
</feature>
<evidence type="ECO:0000313" key="16">
    <source>
        <dbReference type="Proteomes" id="UP000734854"/>
    </source>
</evidence>
<evidence type="ECO:0000313" key="15">
    <source>
        <dbReference type="EMBL" id="KAG6514044.1"/>
    </source>
</evidence>
<dbReference type="GO" id="GO:0008270">
    <property type="term" value="F:zinc ion binding"/>
    <property type="evidence" value="ECO:0007669"/>
    <property type="project" value="UniProtKB-KW"/>
</dbReference>
<evidence type="ECO:0000256" key="3">
    <source>
        <dbReference type="ARBA" id="ARBA00022679"/>
    </source>
</evidence>
<organism evidence="15 16">
    <name type="scientific">Zingiber officinale</name>
    <name type="common">Ginger</name>
    <name type="synonym">Amomum zingiber</name>
    <dbReference type="NCBI Taxonomy" id="94328"/>
    <lineage>
        <taxon>Eukaryota</taxon>
        <taxon>Viridiplantae</taxon>
        <taxon>Streptophyta</taxon>
        <taxon>Embryophyta</taxon>
        <taxon>Tracheophyta</taxon>
        <taxon>Spermatophyta</taxon>
        <taxon>Magnoliopsida</taxon>
        <taxon>Liliopsida</taxon>
        <taxon>Zingiberales</taxon>
        <taxon>Zingiberaceae</taxon>
        <taxon>Zingiber</taxon>
    </lineage>
</organism>
<dbReference type="SMART" id="SM00184">
    <property type="entry name" value="RING"/>
    <property type="match status" value="1"/>
</dbReference>
<proteinExistence type="inferred from homology"/>
<dbReference type="GO" id="GO:0016740">
    <property type="term" value="F:transferase activity"/>
    <property type="evidence" value="ECO:0007669"/>
    <property type="project" value="UniProtKB-KW"/>
</dbReference>